<gene>
    <name evidence="1" type="ORF">E5357_12955</name>
</gene>
<comment type="caution">
    <text evidence="1">The sequence shown here is derived from an EMBL/GenBank/DDBJ whole genome shotgun (WGS) entry which is preliminary data.</text>
</comment>
<accession>A0AC61QY76</accession>
<keyword evidence="2" id="KW-1185">Reference proteome</keyword>
<dbReference type="EMBL" id="SRZB01000033">
    <property type="protein sequence ID" value="TGX97378.1"/>
    <property type="molecule type" value="Genomic_DNA"/>
</dbReference>
<protein>
    <submittedName>
        <fullName evidence="1">Uncharacterized protein</fullName>
    </submittedName>
</protein>
<evidence type="ECO:0000313" key="1">
    <source>
        <dbReference type="EMBL" id="TGX97378.1"/>
    </source>
</evidence>
<proteinExistence type="predicted"/>
<name>A0AC61QY76_9FIRM</name>
<organism evidence="1 2">
    <name type="scientific">Hominisplanchenecus murintestinalis</name>
    <dbReference type="NCBI Taxonomy" id="2941517"/>
    <lineage>
        <taxon>Bacteria</taxon>
        <taxon>Bacillati</taxon>
        <taxon>Bacillota</taxon>
        <taxon>Clostridia</taxon>
        <taxon>Lachnospirales</taxon>
        <taxon>Lachnospiraceae</taxon>
        <taxon>Hominisplanchenecus</taxon>
    </lineage>
</organism>
<reference evidence="1" key="1">
    <citation type="submission" date="2019-04" db="EMBL/GenBank/DDBJ databases">
        <title>Microbes associate with the intestines of laboratory mice.</title>
        <authorList>
            <person name="Navarre W."/>
            <person name="Wong E."/>
            <person name="Huang K."/>
            <person name="Tropini C."/>
            <person name="Ng K."/>
            <person name="Yu B."/>
        </authorList>
    </citation>
    <scope>NUCLEOTIDE SEQUENCE</scope>
    <source>
        <strain evidence="1">NM72_1-8</strain>
    </source>
</reference>
<dbReference type="Proteomes" id="UP000307720">
    <property type="component" value="Unassembled WGS sequence"/>
</dbReference>
<evidence type="ECO:0000313" key="2">
    <source>
        <dbReference type="Proteomes" id="UP000307720"/>
    </source>
</evidence>
<sequence length="559" mass="64331">MEVKMVLLVILALAAFAAFCVYQNRKRRAEIMAKIRRTWGERPVRQYTGAEFDAIGRYFEKKGREGSYIDDITWNDLDMDTIFMLLNHTWSCIGESYLYFLLRRLSFSTEELEERERIVRYFAEHGSEREQMEYFFAKIGKTGARSIFDYIYNLADYEEDSKTVHYLGIGAFLFSLAALAAAPAVGIIMLVASVSFCWATYSARRRKIEPYVMSCKCLLEMLRAADELQKVKLPAIQEYRENIAKARKRFDKFKRNSFFVLAGASTSAGGGIEESLALYINFTFHIDLIQFGTLVRELKENMDAFESLTENIGRLESAVAIASFREMMEEWSVPELERTSSVYLRTENVYHPMIDEPVKNSISVERGVLLTGSNASGKSTFLKTIAINALLAQTIHTVLADSWKSNFCQIYSSMALRDDLMSQESYYIVEIKSLKRILDHMEDEMPLLCFVDEVLRGTNTVERIAASAQILRGMDRENVMCFAATHDIELTYMLEKQYENFHFQEEVKENDILFNYCLYEGRATSRNAIRLLSIIGYDTEIIEAAEASAERFMESGEWV</sequence>